<feature type="transmembrane region" description="Helical" evidence="1">
    <location>
        <begin position="37"/>
        <end position="55"/>
    </location>
</feature>
<evidence type="ECO:0000313" key="3">
    <source>
        <dbReference type="Proteomes" id="UP000528432"/>
    </source>
</evidence>
<comment type="caution">
    <text evidence="2">The sequence shown here is derived from an EMBL/GenBank/DDBJ whole genome shotgun (WGS) entry which is preliminary data.</text>
</comment>
<keyword evidence="1" id="KW-1133">Transmembrane helix</keyword>
<dbReference type="Pfam" id="PF06961">
    <property type="entry name" value="DUF1294"/>
    <property type="match status" value="1"/>
</dbReference>
<dbReference type="InterPro" id="IPR010718">
    <property type="entry name" value="DUF1294"/>
</dbReference>
<name>A0A7Y3Y0C0_CLOCO</name>
<reference evidence="2 3" key="1">
    <citation type="submission" date="2020-05" db="EMBL/GenBank/DDBJ databases">
        <title>Draft genome sequence of Clostridium cochlearium strain AGROS13 isolated from a sheep dairy farm in New Zealand.</title>
        <authorList>
            <person name="Gupta T.B."/>
            <person name="Jauregui R."/>
            <person name="Risson A.N."/>
            <person name="Brightwell G."/>
            <person name="Maclean P."/>
        </authorList>
    </citation>
    <scope>NUCLEOTIDE SEQUENCE [LARGE SCALE GENOMIC DNA]</scope>
    <source>
        <strain evidence="2 3">AGROS13</strain>
    </source>
</reference>
<protein>
    <submittedName>
        <fullName evidence="2">DUF1294 domain-containing protein</fullName>
    </submittedName>
</protein>
<keyword evidence="1" id="KW-0472">Membrane</keyword>
<evidence type="ECO:0000256" key="1">
    <source>
        <dbReference type="SAM" id="Phobius"/>
    </source>
</evidence>
<feature type="transmembrane region" description="Helical" evidence="1">
    <location>
        <begin position="67"/>
        <end position="86"/>
    </location>
</feature>
<evidence type="ECO:0000313" key="2">
    <source>
        <dbReference type="EMBL" id="NOH17168.1"/>
    </source>
</evidence>
<sequence>MIKYFKCYFILINLLGLLFMYIDKEKAKRSKWRIKESTLFSIAMLGGSIGAYIGMKTFRHKTKHAKFKYGIPIIILIQLLIFLYWGNNSVLVSHYFIKSSRLPSEFNGYKIVQISDLHNKVFPKNNTNLIKSIKDEKPDSIFIQSW</sequence>
<dbReference type="Proteomes" id="UP000528432">
    <property type="component" value="Unassembled WGS sequence"/>
</dbReference>
<gene>
    <name evidence="2" type="ORF">HMJ28_12425</name>
</gene>
<organism evidence="2 3">
    <name type="scientific">Clostridium cochlearium</name>
    <dbReference type="NCBI Taxonomy" id="1494"/>
    <lineage>
        <taxon>Bacteria</taxon>
        <taxon>Bacillati</taxon>
        <taxon>Bacillota</taxon>
        <taxon>Clostridia</taxon>
        <taxon>Eubacteriales</taxon>
        <taxon>Clostridiaceae</taxon>
        <taxon>Clostridium</taxon>
    </lineage>
</organism>
<dbReference type="EMBL" id="JABFIF010000038">
    <property type="protein sequence ID" value="NOH17168.1"/>
    <property type="molecule type" value="Genomic_DNA"/>
</dbReference>
<accession>A0A7Y3Y0C0</accession>
<dbReference type="AlphaFoldDB" id="A0A7Y3Y0C0"/>
<feature type="transmembrane region" description="Helical" evidence="1">
    <location>
        <begin position="7"/>
        <end position="22"/>
    </location>
</feature>
<keyword evidence="1" id="KW-0812">Transmembrane</keyword>
<proteinExistence type="predicted"/>